<dbReference type="PANTHER" id="PTHR22916:SF3">
    <property type="entry name" value="UDP-GLCNAC:BETAGAL BETA-1,3-N-ACETYLGLUCOSAMINYLTRANSFERASE-LIKE PROTEIN 1"/>
    <property type="match status" value="1"/>
</dbReference>
<protein>
    <recommendedName>
        <fullName evidence="1">Glycosyltransferase 2-like domain-containing protein</fullName>
    </recommendedName>
</protein>
<organism evidence="2">
    <name type="scientific">marine metagenome</name>
    <dbReference type="NCBI Taxonomy" id="408172"/>
    <lineage>
        <taxon>unclassified sequences</taxon>
        <taxon>metagenomes</taxon>
        <taxon>ecological metagenomes</taxon>
    </lineage>
</organism>
<name>A0A383ENF7_9ZZZZ</name>
<dbReference type="EMBL" id="UINC01227491">
    <property type="protein sequence ID" value="SVE58396.1"/>
    <property type="molecule type" value="Genomic_DNA"/>
</dbReference>
<dbReference type="InterPro" id="IPR029044">
    <property type="entry name" value="Nucleotide-diphossugar_trans"/>
</dbReference>
<dbReference type="AlphaFoldDB" id="A0A383ENF7"/>
<evidence type="ECO:0000313" key="2">
    <source>
        <dbReference type="EMBL" id="SVE58396.1"/>
    </source>
</evidence>
<dbReference type="Gene3D" id="3.90.550.10">
    <property type="entry name" value="Spore Coat Polysaccharide Biosynthesis Protein SpsA, Chain A"/>
    <property type="match status" value="1"/>
</dbReference>
<sequence length="157" mass="18472">MSKTLTIALTTYNRPNFLSESIESILNQTFKDFDLIILDNGSDKETRSVINLYQDSRIKYERNDTNDLEFVNRAFDYTQNDFLMIFHDDDVMKPNMLKEMIKIIKSDKEINTISCSIDLIDSESKNLNKVRPRIIKNKVWKKKGFIKEYLFSGDIIP</sequence>
<dbReference type="GO" id="GO:0016758">
    <property type="term" value="F:hexosyltransferase activity"/>
    <property type="evidence" value="ECO:0007669"/>
    <property type="project" value="UniProtKB-ARBA"/>
</dbReference>
<evidence type="ECO:0000259" key="1">
    <source>
        <dbReference type="Pfam" id="PF00535"/>
    </source>
</evidence>
<feature type="non-terminal residue" evidence="2">
    <location>
        <position position="157"/>
    </location>
</feature>
<dbReference type="InterPro" id="IPR001173">
    <property type="entry name" value="Glyco_trans_2-like"/>
</dbReference>
<feature type="domain" description="Glycosyltransferase 2-like" evidence="1">
    <location>
        <begin position="7"/>
        <end position="140"/>
    </location>
</feature>
<dbReference type="CDD" id="cd00761">
    <property type="entry name" value="Glyco_tranf_GTA_type"/>
    <property type="match status" value="1"/>
</dbReference>
<dbReference type="SUPFAM" id="SSF53448">
    <property type="entry name" value="Nucleotide-diphospho-sugar transferases"/>
    <property type="match status" value="1"/>
</dbReference>
<reference evidence="2" key="1">
    <citation type="submission" date="2018-05" db="EMBL/GenBank/DDBJ databases">
        <authorList>
            <person name="Lanie J.A."/>
            <person name="Ng W.-L."/>
            <person name="Kazmierczak K.M."/>
            <person name="Andrzejewski T.M."/>
            <person name="Davidsen T.M."/>
            <person name="Wayne K.J."/>
            <person name="Tettelin H."/>
            <person name="Glass J.I."/>
            <person name="Rusch D."/>
            <person name="Podicherti R."/>
            <person name="Tsui H.-C.T."/>
            <person name="Winkler M.E."/>
        </authorList>
    </citation>
    <scope>NUCLEOTIDE SEQUENCE</scope>
</reference>
<dbReference type="Pfam" id="PF00535">
    <property type="entry name" value="Glycos_transf_2"/>
    <property type="match status" value="1"/>
</dbReference>
<proteinExistence type="predicted"/>
<accession>A0A383ENF7</accession>
<gene>
    <name evidence="2" type="ORF">METZ01_LOCUS511250</name>
</gene>
<dbReference type="PANTHER" id="PTHR22916">
    <property type="entry name" value="GLYCOSYLTRANSFERASE"/>
    <property type="match status" value="1"/>
</dbReference>